<dbReference type="SUPFAM" id="SSF56219">
    <property type="entry name" value="DNase I-like"/>
    <property type="match status" value="1"/>
</dbReference>
<evidence type="ECO:0000313" key="2">
    <source>
        <dbReference type="Proteomes" id="UP000792457"/>
    </source>
</evidence>
<evidence type="ECO:0000313" key="1">
    <source>
        <dbReference type="EMBL" id="KAG8237331.1"/>
    </source>
</evidence>
<dbReference type="EMBL" id="KZ309153">
    <property type="protein sequence ID" value="KAG8237331.1"/>
    <property type="molecule type" value="Genomic_DNA"/>
</dbReference>
<keyword evidence="2" id="KW-1185">Reference proteome</keyword>
<reference evidence="1" key="2">
    <citation type="submission" date="2017-10" db="EMBL/GenBank/DDBJ databases">
        <title>Ladona fulva Genome sequencing and assembly.</title>
        <authorList>
            <person name="Murali S."/>
            <person name="Richards S."/>
            <person name="Bandaranaike D."/>
            <person name="Bellair M."/>
            <person name="Blankenburg K."/>
            <person name="Chao H."/>
            <person name="Dinh H."/>
            <person name="Doddapaneni H."/>
            <person name="Dugan-Rocha S."/>
            <person name="Elkadiri S."/>
            <person name="Gnanaolivu R."/>
            <person name="Hernandez B."/>
            <person name="Skinner E."/>
            <person name="Javaid M."/>
            <person name="Lee S."/>
            <person name="Li M."/>
            <person name="Ming W."/>
            <person name="Munidasa M."/>
            <person name="Muniz J."/>
            <person name="Nguyen L."/>
            <person name="Hughes D."/>
            <person name="Osuji N."/>
            <person name="Pu L.-L."/>
            <person name="Puazo M."/>
            <person name="Qu C."/>
            <person name="Quiroz J."/>
            <person name="Raj R."/>
            <person name="Weissenberger G."/>
            <person name="Xin Y."/>
            <person name="Zou X."/>
            <person name="Han Y."/>
            <person name="Worley K."/>
            <person name="Muzny D."/>
            <person name="Gibbs R."/>
        </authorList>
    </citation>
    <scope>NUCLEOTIDE SEQUENCE</scope>
    <source>
        <strain evidence="1">Sampled in the wild</strain>
    </source>
</reference>
<organism evidence="1 2">
    <name type="scientific">Ladona fulva</name>
    <name type="common">Scarce chaser dragonfly</name>
    <name type="synonym">Libellula fulva</name>
    <dbReference type="NCBI Taxonomy" id="123851"/>
    <lineage>
        <taxon>Eukaryota</taxon>
        <taxon>Metazoa</taxon>
        <taxon>Ecdysozoa</taxon>
        <taxon>Arthropoda</taxon>
        <taxon>Hexapoda</taxon>
        <taxon>Insecta</taxon>
        <taxon>Pterygota</taxon>
        <taxon>Palaeoptera</taxon>
        <taxon>Odonata</taxon>
        <taxon>Epiprocta</taxon>
        <taxon>Anisoptera</taxon>
        <taxon>Libelluloidea</taxon>
        <taxon>Libellulidae</taxon>
        <taxon>Ladona</taxon>
    </lineage>
</organism>
<protein>
    <recommendedName>
        <fullName evidence="3">Endonuclease/exonuclease/phosphatase domain-containing protein</fullName>
    </recommendedName>
</protein>
<evidence type="ECO:0008006" key="3">
    <source>
        <dbReference type="Google" id="ProtNLM"/>
    </source>
</evidence>
<proteinExistence type="predicted"/>
<comment type="caution">
    <text evidence="1">The sequence shown here is derived from an EMBL/GenBank/DDBJ whole genome shotgun (WGS) entry which is preliminary data.</text>
</comment>
<dbReference type="Proteomes" id="UP000792457">
    <property type="component" value="Unassembled WGS sequence"/>
</dbReference>
<sequence length="157" mass="18310">MSWNWQGLKSKFTKLHQFMDDWNISICTLQKTHLTTIEKIYSLKYHIISNDRLRRGGRVAILTDSSIECKILPRINLIVIEYVDINYVLSLPGKNLFMGDWNSKHGAWVSTDSNPNDLLKFIITNNLPTVLFEFQSDHLPLLIDINQQRCKHNNNPN</sequence>
<dbReference type="OrthoDB" id="412981at2759"/>
<dbReference type="AlphaFoldDB" id="A0A8K0KL57"/>
<gene>
    <name evidence="1" type="ORF">J437_LFUL016346</name>
</gene>
<name>A0A8K0KL57_LADFU</name>
<accession>A0A8K0KL57</accession>
<dbReference type="InterPro" id="IPR036691">
    <property type="entry name" value="Endo/exonu/phosph_ase_sf"/>
</dbReference>
<reference evidence="1" key="1">
    <citation type="submission" date="2013-04" db="EMBL/GenBank/DDBJ databases">
        <authorList>
            <person name="Qu J."/>
            <person name="Murali S.C."/>
            <person name="Bandaranaike D."/>
            <person name="Bellair M."/>
            <person name="Blankenburg K."/>
            <person name="Chao H."/>
            <person name="Dinh H."/>
            <person name="Doddapaneni H."/>
            <person name="Downs B."/>
            <person name="Dugan-Rocha S."/>
            <person name="Elkadiri S."/>
            <person name="Gnanaolivu R.D."/>
            <person name="Hernandez B."/>
            <person name="Javaid M."/>
            <person name="Jayaseelan J.C."/>
            <person name="Lee S."/>
            <person name="Li M."/>
            <person name="Ming W."/>
            <person name="Munidasa M."/>
            <person name="Muniz J."/>
            <person name="Nguyen L."/>
            <person name="Ongeri F."/>
            <person name="Osuji N."/>
            <person name="Pu L.-L."/>
            <person name="Puazo M."/>
            <person name="Qu C."/>
            <person name="Quiroz J."/>
            <person name="Raj R."/>
            <person name="Weissenberger G."/>
            <person name="Xin Y."/>
            <person name="Zou X."/>
            <person name="Han Y."/>
            <person name="Richards S."/>
            <person name="Worley K."/>
            <person name="Muzny D."/>
            <person name="Gibbs R."/>
        </authorList>
    </citation>
    <scope>NUCLEOTIDE SEQUENCE</scope>
    <source>
        <strain evidence="1">Sampled in the wild</strain>
    </source>
</reference>
<dbReference type="Gene3D" id="3.60.10.10">
    <property type="entry name" value="Endonuclease/exonuclease/phosphatase"/>
    <property type="match status" value="1"/>
</dbReference>